<evidence type="ECO:0000259" key="11">
    <source>
        <dbReference type="Pfam" id="PF08704"/>
    </source>
</evidence>
<dbReference type="PANTHER" id="PTHR12133:SF1">
    <property type="entry name" value="TRNA (ADENINE(58)-N(1))-METHYLTRANSFERASE, MITOCHONDRIAL"/>
    <property type="match status" value="1"/>
</dbReference>
<dbReference type="PANTHER" id="PTHR12133">
    <property type="entry name" value="TRNA (ADENINE(58)-N(1))-METHYLTRANSFERASE"/>
    <property type="match status" value="1"/>
</dbReference>
<dbReference type="FunFam" id="3.10.330.20:FF:000001">
    <property type="entry name" value="tRNA (adenine(58)-N(1))-methyltransferase TrmI"/>
    <property type="match status" value="1"/>
</dbReference>
<dbReference type="EMBL" id="FOHB01000006">
    <property type="protein sequence ID" value="SES38460.1"/>
    <property type="molecule type" value="Genomic_DNA"/>
</dbReference>
<dbReference type="Pfam" id="PF14801">
    <property type="entry name" value="TrmI-like_N"/>
    <property type="match status" value="1"/>
</dbReference>
<dbReference type="InterPro" id="IPR049470">
    <property type="entry name" value="TRM61_C"/>
</dbReference>
<evidence type="ECO:0000256" key="1">
    <source>
        <dbReference type="ARBA" id="ARBA00012796"/>
    </source>
</evidence>
<evidence type="ECO:0000313" key="13">
    <source>
        <dbReference type="Proteomes" id="UP000199019"/>
    </source>
</evidence>
<protein>
    <recommendedName>
        <fullName evidence="8">tRNA (adenine(58)-N(1))-methyltransferase TrmI</fullName>
        <ecNumber evidence="1">2.1.1.220</ecNumber>
    </recommendedName>
    <alternativeName>
        <fullName evidence="9">tRNA(m1A58)-methyltransferase</fullName>
    </alternativeName>
</protein>
<dbReference type="Pfam" id="PF08704">
    <property type="entry name" value="GCD14"/>
    <property type="match status" value="1"/>
</dbReference>
<feature type="compositionally biased region" description="Low complexity" evidence="10">
    <location>
        <begin position="9"/>
        <end position="27"/>
    </location>
</feature>
<evidence type="ECO:0000256" key="2">
    <source>
        <dbReference type="ARBA" id="ARBA00022603"/>
    </source>
</evidence>
<evidence type="ECO:0000256" key="8">
    <source>
        <dbReference type="ARBA" id="ARBA00069291"/>
    </source>
</evidence>
<gene>
    <name evidence="12" type="ORF">SAMN05216199_3177</name>
</gene>
<keyword evidence="5" id="KW-0819">tRNA processing</keyword>
<dbReference type="CDD" id="cd02440">
    <property type="entry name" value="AdoMet_MTases"/>
    <property type="match status" value="1"/>
</dbReference>
<name>A0A1H9WWY6_9MICO</name>
<dbReference type="PROSITE" id="PS51620">
    <property type="entry name" value="SAM_TRM61"/>
    <property type="match status" value="1"/>
</dbReference>
<evidence type="ECO:0000256" key="4">
    <source>
        <dbReference type="ARBA" id="ARBA00022691"/>
    </source>
</evidence>
<keyword evidence="2 12" id="KW-0489">Methyltransferase</keyword>
<accession>A0A1H9WWY6</accession>
<evidence type="ECO:0000313" key="12">
    <source>
        <dbReference type="EMBL" id="SES38460.1"/>
    </source>
</evidence>
<evidence type="ECO:0000256" key="5">
    <source>
        <dbReference type="ARBA" id="ARBA00022694"/>
    </source>
</evidence>
<feature type="region of interest" description="Disordered" evidence="10">
    <location>
        <begin position="301"/>
        <end position="365"/>
    </location>
</feature>
<dbReference type="InterPro" id="IPR014816">
    <property type="entry name" value="tRNA_MeTrfase_Gcd14"/>
</dbReference>
<dbReference type="AlphaFoldDB" id="A0A1H9WWY6"/>
<feature type="domain" description="tRNA (adenine(58)-N(1))-methyltransferase catalytic subunit TRM61 C-terminal" evidence="11">
    <location>
        <begin position="107"/>
        <end position="272"/>
    </location>
</feature>
<comment type="function">
    <text evidence="6">Catalyzes the S-adenosyl-L-methionine-dependent formation of N(1)-methyladenine at position 58 (m1A58) in tRNA.</text>
</comment>
<feature type="region of interest" description="Disordered" evidence="10">
    <location>
        <begin position="1"/>
        <end position="34"/>
    </location>
</feature>
<evidence type="ECO:0000256" key="6">
    <source>
        <dbReference type="ARBA" id="ARBA00056761"/>
    </source>
</evidence>
<keyword evidence="13" id="KW-1185">Reference proteome</keyword>
<dbReference type="Gene3D" id="3.10.330.20">
    <property type="match status" value="1"/>
</dbReference>
<dbReference type="GO" id="GO:0031515">
    <property type="term" value="C:tRNA (m1A) methyltransferase complex"/>
    <property type="evidence" value="ECO:0007669"/>
    <property type="project" value="InterPro"/>
</dbReference>
<dbReference type="SUPFAM" id="SSF53335">
    <property type="entry name" value="S-adenosyl-L-methionine-dependent methyltransferases"/>
    <property type="match status" value="1"/>
</dbReference>
<comment type="subunit">
    <text evidence="7">Homotetramer composed of a dimer of dimers.</text>
</comment>
<keyword evidence="4" id="KW-0949">S-adenosyl-L-methionine</keyword>
<dbReference type="Proteomes" id="UP000199019">
    <property type="component" value="Unassembled WGS sequence"/>
</dbReference>
<evidence type="ECO:0000256" key="9">
    <source>
        <dbReference type="ARBA" id="ARBA00075788"/>
    </source>
</evidence>
<keyword evidence="3 12" id="KW-0808">Transferase</keyword>
<evidence type="ECO:0000256" key="7">
    <source>
        <dbReference type="ARBA" id="ARBA00066181"/>
    </source>
</evidence>
<evidence type="ECO:0000256" key="3">
    <source>
        <dbReference type="ARBA" id="ARBA00022679"/>
    </source>
</evidence>
<evidence type="ECO:0000256" key="10">
    <source>
        <dbReference type="SAM" id="MobiDB-lite"/>
    </source>
</evidence>
<dbReference type="RefSeq" id="WP_091760198.1">
    <property type="nucleotide sequence ID" value="NZ_FOHB01000006.1"/>
</dbReference>
<dbReference type="STRING" id="587636.SAMN05216199_3177"/>
<dbReference type="InterPro" id="IPR029063">
    <property type="entry name" value="SAM-dependent_MTases_sf"/>
</dbReference>
<sequence>MSSAEHPDTPAGPAAPTGTGHADTAAPVGPVGAELRRGPFAVGERVQLTDPKGRLHTITLEPGREFHTHRGRLAHDDLIGAPDGSVVRNTAGVEYLALRPLLSDYVMSMPRGAAVVYPKDAGQIVTMADIFPGARVVEAGVGSGALSMSLLRAVGEHGSLHSFERREDFADIAKGNARAFFGVDHPAWQVTVGDLVEELPRAVEPGSVDRVVLDMLAPWECLDVVGDALLPGGVLICYVATATQLSRVAEAIRDHGGFTEPEAWESLVRGWHLEGLAVRPQHRMHGHTGFLITTRRLAPGVTPPLRKRRPAKGAYGEEGAEGVDRLDHESFGQTGEWTPEDIGERTPSDKKVRKLRRSVTQTSVN</sequence>
<organism evidence="12 13">
    <name type="scientific">Pedococcus cremeus</name>
    <dbReference type="NCBI Taxonomy" id="587636"/>
    <lineage>
        <taxon>Bacteria</taxon>
        <taxon>Bacillati</taxon>
        <taxon>Actinomycetota</taxon>
        <taxon>Actinomycetes</taxon>
        <taxon>Micrococcales</taxon>
        <taxon>Intrasporangiaceae</taxon>
        <taxon>Pedococcus</taxon>
    </lineage>
</organism>
<dbReference type="GO" id="GO:0030488">
    <property type="term" value="P:tRNA methylation"/>
    <property type="evidence" value="ECO:0007669"/>
    <property type="project" value="InterPro"/>
</dbReference>
<reference evidence="13" key="1">
    <citation type="submission" date="2016-10" db="EMBL/GenBank/DDBJ databases">
        <authorList>
            <person name="Varghese N."/>
            <person name="Submissions S."/>
        </authorList>
    </citation>
    <scope>NUCLEOTIDE SEQUENCE [LARGE SCALE GENOMIC DNA]</scope>
    <source>
        <strain evidence="13">CGMCC 1.6963</strain>
    </source>
</reference>
<dbReference type="GO" id="GO:0160107">
    <property type="term" value="F:tRNA (adenine(58)-N1)-methyltransferase activity"/>
    <property type="evidence" value="ECO:0007669"/>
    <property type="project" value="UniProtKB-EC"/>
</dbReference>
<dbReference type="EC" id="2.1.1.220" evidence="1"/>
<dbReference type="Gene3D" id="3.40.50.150">
    <property type="entry name" value="Vaccinia Virus protein VP39"/>
    <property type="match status" value="1"/>
</dbReference>
<dbReference type="FunFam" id="3.40.50.150:FF:000019">
    <property type="entry name" value="tRNA (adenine(58)-N(1))-methyltransferase TrmI"/>
    <property type="match status" value="1"/>
</dbReference>
<dbReference type="OrthoDB" id="9781391at2"/>
<proteinExistence type="predicted"/>